<feature type="region of interest" description="Disordered" evidence="1">
    <location>
        <begin position="1"/>
        <end position="32"/>
    </location>
</feature>
<accession>Q2GPI7</accession>
<reference evidence="3" key="1">
    <citation type="journal article" date="2015" name="Genome Announc.">
        <title>Draft genome sequence of the cellulolytic fungus Chaetomium globosum.</title>
        <authorList>
            <person name="Cuomo C.A."/>
            <person name="Untereiner W.A."/>
            <person name="Ma L.-J."/>
            <person name="Grabherr M."/>
            <person name="Birren B.W."/>
        </authorList>
    </citation>
    <scope>NUCLEOTIDE SEQUENCE [LARGE SCALE GENOMIC DNA]</scope>
    <source>
        <strain evidence="3">ATCC 6205 / CBS 148.51 / DSM 1962 / NBRC 6347 / NRRL 1970</strain>
    </source>
</reference>
<keyword evidence="3" id="KW-1185">Reference proteome</keyword>
<sequence>MQVPHGQTGAHARGDGVPRPDQEPGTPLPWRLDVIGHFNGADGTSIALRTRYCPTQTECGLVEIPRHPWRVLNGGVVPRRPGQRRSELRERHTAPSLLEPGVVWRQPVRTPPLLQRSEFVA</sequence>
<dbReference type="VEuPathDB" id="FungiDB:CHGG_10117"/>
<dbReference type="Proteomes" id="UP000001056">
    <property type="component" value="Unassembled WGS sequence"/>
</dbReference>
<dbReference type="EMBL" id="CH408035">
    <property type="protein sequence ID" value="EAQ83713.1"/>
    <property type="molecule type" value="Genomic_DNA"/>
</dbReference>
<evidence type="ECO:0000256" key="1">
    <source>
        <dbReference type="SAM" id="MobiDB-lite"/>
    </source>
</evidence>
<dbReference type="AlphaFoldDB" id="Q2GPI7"/>
<evidence type="ECO:0000313" key="2">
    <source>
        <dbReference type="EMBL" id="EAQ83713.1"/>
    </source>
</evidence>
<dbReference type="RefSeq" id="XP_001228044.1">
    <property type="nucleotide sequence ID" value="XM_001228043.1"/>
</dbReference>
<dbReference type="GeneID" id="4397033"/>
<evidence type="ECO:0000313" key="3">
    <source>
        <dbReference type="Proteomes" id="UP000001056"/>
    </source>
</evidence>
<protein>
    <submittedName>
        <fullName evidence="2">Uncharacterized protein</fullName>
    </submittedName>
</protein>
<name>Q2GPI7_CHAGB</name>
<proteinExistence type="predicted"/>
<dbReference type="InParanoid" id="Q2GPI7"/>
<dbReference type="HOGENOM" id="CLU_2037799_0_0_1"/>
<organism evidence="2 3">
    <name type="scientific">Chaetomium globosum (strain ATCC 6205 / CBS 148.51 / DSM 1962 / NBRC 6347 / NRRL 1970)</name>
    <name type="common">Soil fungus</name>
    <dbReference type="NCBI Taxonomy" id="306901"/>
    <lineage>
        <taxon>Eukaryota</taxon>
        <taxon>Fungi</taxon>
        <taxon>Dikarya</taxon>
        <taxon>Ascomycota</taxon>
        <taxon>Pezizomycotina</taxon>
        <taxon>Sordariomycetes</taxon>
        <taxon>Sordariomycetidae</taxon>
        <taxon>Sordariales</taxon>
        <taxon>Chaetomiaceae</taxon>
        <taxon>Chaetomium</taxon>
    </lineage>
</organism>
<feature type="compositionally biased region" description="Basic and acidic residues" evidence="1">
    <location>
        <begin position="12"/>
        <end position="22"/>
    </location>
</feature>
<gene>
    <name evidence="2" type="ORF">CHGG_10117</name>
</gene>